<evidence type="ECO:0000313" key="2">
    <source>
        <dbReference type="Proteomes" id="UP000789366"/>
    </source>
</evidence>
<gene>
    <name evidence="1" type="ORF">SPELUC_LOCUS12480</name>
</gene>
<keyword evidence="2" id="KW-1185">Reference proteome</keyword>
<dbReference type="EMBL" id="CAJVPW010029588">
    <property type="protein sequence ID" value="CAG8721627.1"/>
    <property type="molecule type" value="Genomic_DNA"/>
</dbReference>
<evidence type="ECO:0000313" key="1">
    <source>
        <dbReference type="EMBL" id="CAG8721627.1"/>
    </source>
</evidence>
<accession>A0ACA9PR78</accession>
<sequence length="156" mass="18046">HVNTYARWSAAAKSNYIKKITSSTFKPQKKCQENLINWCTKPMLQDQQAKIDKKLLDAVVYSNLPFKIIENPYMIKFLNELASNYKPPSTDILSSKVLNNSFLAYLEKKFEIIKSITDLTIALDGWQNISRNSIYSFITLKENQEYVLDIINLLSN</sequence>
<proteinExistence type="predicted"/>
<organism evidence="1 2">
    <name type="scientific">Cetraspora pellucida</name>
    <dbReference type="NCBI Taxonomy" id="1433469"/>
    <lineage>
        <taxon>Eukaryota</taxon>
        <taxon>Fungi</taxon>
        <taxon>Fungi incertae sedis</taxon>
        <taxon>Mucoromycota</taxon>
        <taxon>Glomeromycotina</taxon>
        <taxon>Glomeromycetes</taxon>
        <taxon>Diversisporales</taxon>
        <taxon>Gigasporaceae</taxon>
        <taxon>Cetraspora</taxon>
    </lineage>
</organism>
<dbReference type="Proteomes" id="UP000789366">
    <property type="component" value="Unassembled WGS sequence"/>
</dbReference>
<reference evidence="1" key="1">
    <citation type="submission" date="2021-06" db="EMBL/GenBank/DDBJ databases">
        <authorList>
            <person name="Kallberg Y."/>
            <person name="Tangrot J."/>
            <person name="Rosling A."/>
        </authorList>
    </citation>
    <scope>NUCLEOTIDE SEQUENCE</scope>
    <source>
        <strain evidence="1">28 12/20/2015</strain>
    </source>
</reference>
<protein>
    <submittedName>
        <fullName evidence="1">18070_t:CDS:1</fullName>
    </submittedName>
</protein>
<feature type="non-terminal residue" evidence="1">
    <location>
        <position position="1"/>
    </location>
</feature>
<name>A0ACA9PR78_9GLOM</name>
<comment type="caution">
    <text evidence="1">The sequence shown here is derived from an EMBL/GenBank/DDBJ whole genome shotgun (WGS) entry which is preliminary data.</text>
</comment>